<evidence type="ECO:0000256" key="1">
    <source>
        <dbReference type="PROSITE-ProRule" id="PRU00047"/>
    </source>
</evidence>
<keyword evidence="1" id="KW-0862">Zinc</keyword>
<keyword evidence="1" id="KW-0479">Metal-binding</keyword>
<dbReference type="InterPro" id="IPR025836">
    <property type="entry name" value="Zn_knuckle_CX2CX4HX4C"/>
</dbReference>
<evidence type="ECO:0000259" key="2">
    <source>
        <dbReference type="PROSITE" id="PS50158"/>
    </source>
</evidence>
<organism evidence="3 4">
    <name type="scientific">Ricinus communis</name>
    <name type="common">Castor bean</name>
    <dbReference type="NCBI Taxonomy" id="3988"/>
    <lineage>
        <taxon>Eukaryota</taxon>
        <taxon>Viridiplantae</taxon>
        <taxon>Streptophyta</taxon>
        <taxon>Embryophyta</taxon>
        <taxon>Tracheophyta</taxon>
        <taxon>Spermatophyta</taxon>
        <taxon>Magnoliopsida</taxon>
        <taxon>eudicotyledons</taxon>
        <taxon>Gunneridae</taxon>
        <taxon>Pentapetalae</taxon>
        <taxon>rosids</taxon>
        <taxon>fabids</taxon>
        <taxon>Malpighiales</taxon>
        <taxon>Euphorbiaceae</taxon>
        <taxon>Acalyphoideae</taxon>
        <taxon>Acalypheae</taxon>
        <taxon>Ricinus</taxon>
    </lineage>
</organism>
<name>B9RVF4_RICCO</name>
<dbReference type="Proteomes" id="UP000008311">
    <property type="component" value="Unassembled WGS sequence"/>
</dbReference>
<dbReference type="AlphaFoldDB" id="B9RVF4"/>
<sequence>MGRVQGLQSAETPRRTAYLVFNQSPFWIQAHGLPPNQVNEKNAHMIGDLFEEMTQINIRPGGGARMANGDMQWISFKYERLPDFCFKCGIIGHTNHSCNLKQALELQKKVHYGTHLKAATQEKEIRK</sequence>
<feature type="domain" description="CCHC-type" evidence="2">
    <location>
        <begin position="85"/>
        <end position="98"/>
    </location>
</feature>
<protein>
    <recommendedName>
        <fullName evidence="2">CCHC-type domain-containing protein</fullName>
    </recommendedName>
</protein>
<dbReference type="InterPro" id="IPR001878">
    <property type="entry name" value="Znf_CCHC"/>
</dbReference>
<accession>B9RVF4</accession>
<dbReference type="InParanoid" id="B9RVF4"/>
<keyword evidence="1" id="KW-0863">Zinc-finger</keyword>
<dbReference type="EMBL" id="EQ973820">
    <property type="protein sequence ID" value="EEF44655.1"/>
    <property type="molecule type" value="Genomic_DNA"/>
</dbReference>
<keyword evidence="4" id="KW-1185">Reference proteome</keyword>
<dbReference type="PROSITE" id="PS50158">
    <property type="entry name" value="ZF_CCHC"/>
    <property type="match status" value="1"/>
</dbReference>
<dbReference type="Pfam" id="PF14392">
    <property type="entry name" value="zf-CCHC_4"/>
    <property type="match status" value="1"/>
</dbReference>
<reference evidence="4" key="1">
    <citation type="journal article" date="2010" name="Nat. Biotechnol.">
        <title>Draft genome sequence of the oilseed species Ricinus communis.</title>
        <authorList>
            <person name="Chan A.P."/>
            <person name="Crabtree J."/>
            <person name="Zhao Q."/>
            <person name="Lorenzi H."/>
            <person name="Orvis J."/>
            <person name="Puiu D."/>
            <person name="Melake-Berhan A."/>
            <person name="Jones K.M."/>
            <person name="Redman J."/>
            <person name="Chen G."/>
            <person name="Cahoon E.B."/>
            <person name="Gedil M."/>
            <person name="Stanke M."/>
            <person name="Haas B.J."/>
            <person name="Wortman J.R."/>
            <person name="Fraser-Liggett C.M."/>
            <person name="Ravel J."/>
            <person name="Rabinowicz P.D."/>
        </authorList>
    </citation>
    <scope>NUCLEOTIDE SEQUENCE [LARGE SCALE GENOMIC DNA]</scope>
    <source>
        <strain evidence="4">cv. Hale</strain>
    </source>
</reference>
<dbReference type="GO" id="GO:0008270">
    <property type="term" value="F:zinc ion binding"/>
    <property type="evidence" value="ECO:0007669"/>
    <property type="project" value="UniProtKB-KW"/>
</dbReference>
<dbReference type="GO" id="GO:0003676">
    <property type="term" value="F:nucleic acid binding"/>
    <property type="evidence" value="ECO:0007669"/>
    <property type="project" value="InterPro"/>
</dbReference>
<evidence type="ECO:0000313" key="3">
    <source>
        <dbReference type="EMBL" id="EEF44655.1"/>
    </source>
</evidence>
<proteinExistence type="predicted"/>
<evidence type="ECO:0000313" key="4">
    <source>
        <dbReference type="Proteomes" id="UP000008311"/>
    </source>
</evidence>
<gene>
    <name evidence="3" type="ORF">RCOM_1135270</name>
</gene>